<sequence>MILKHGDDGGPLAERRVLGEVFDRDGLAELRALTTTGEFLNDICRCHGSLTVALLDADGEFIASGSYHGRTDISWERGRFGNNLEVADPERLRAFLERRVGRSSGPPP</sequence>
<evidence type="ECO:0000313" key="2">
    <source>
        <dbReference type="Proteomes" id="UP000600365"/>
    </source>
</evidence>
<gene>
    <name evidence="1" type="ORF">GCM10011579_056100</name>
</gene>
<protein>
    <submittedName>
        <fullName evidence="1">Uncharacterized protein</fullName>
    </submittedName>
</protein>
<dbReference type="RefSeq" id="WP_229703426.1">
    <property type="nucleotide sequence ID" value="NZ_BMMM01000011.1"/>
</dbReference>
<dbReference type="AlphaFoldDB" id="A0A918D7C2"/>
<evidence type="ECO:0000313" key="1">
    <source>
        <dbReference type="EMBL" id="GGN75746.1"/>
    </source>
</evidence>
<keyword evidence="2" id="KW-1185">Reference proteome</keyword>
<name>A0A918D7C2_9ACTN</name>
<proteinExistence type="predicted"/>
<accession>A0A918D7C2</accession>
<organism evidence="1 2">
    <name type="scientific">Streptomyces albiflavescens</name>
    <dbReference type="NCBI Taxonomy" id="1623582"/>
    <lineage>
        <taxon>Bacteria</taxon>
        <taxon>Bacillati</taxon>
        <taxon>Actinomycetota</taxon>
        <taxon>Actinomycetes</taxon>
        <taxon>Kitasatosporales</taxon>
        <taxon>Streptomycetaceae</taxon>
        <taxon>Streptomyces</taxon>
    </lineage>
</organism>
<dbReference type="Proteomes" id="UP000600365">
    <property type="component" value="Unassembled WGS sequence"/>
</dbReference>
<reference evidence="1 2" key="1">
    <citation type="journal article" date="2014" name="Int. J. Syst. Evol. Microbiol.">
        <title>Complete genome sequence of Corynebacterium casei LMG S-19264T (=DSM 44701T), isolated from a smear-ripened cheese.</title>
        <authorList>
            <consortium name="US DOE Joint Genome Institute (JGI-PGF)"/>
            <person name="Walter F."/>
            <person name="Albersmeier A."/>
            <person name="Kalinowski J."/>
            <person name="Ruckert C."/>
        </authorList>
    </citation>
    <scope>NUCLEOTIDE SEQUENCE [LARGE SCALE GENOMIC DNA]</scope>
    <source>
        <strain evidence="1 2">CGMCC 4.7111</strain>
    </source>
</reference>
<comment type="caution">
    <text evidence="1">The sequence shown here is derived from an EMBL/GenBank/DDBJ whole genome shotgun (WGS) entry which is preliminary data.</text>
</comment>
<dbReference type="EMBL" id="BMMM01000011">
    <property type="protein sequence ID" value="GGN75746.1"/>
    <property type="molecule type" value="Genomic_DNA"/>
</dbReference>